<keyword evidence="5 8" id="KW-1133">Transmembrane helix</keyword>
<dbReference type="InterPro" id="IPR022357">
    <property type="entry name" value="MIP_CS"/>
</dbReference>
<feature type="compositionally biased region" description="Polar residues" evidence="7">
    <location>
        <begin position="450"/>
        <end position="462"/>
    </location>
</feature>
<dbReference type="Pfam" id="PF00230">
    <property type="entry name" value="MIP"/>
    <property type="match status" value="1"/>
</dbReference>
<dbReference type="PANTHER" id="PTHR19139">
    <property type="entry name" value="AQUAPORIN TRANSPORTER"/>
    <property type="match status" value="1"/>
</dbReference>
<dbReference type="PROSITE" id="PS00221">
    <property type="entry name" value="MIP"/>
    <property type="match status" value="1"/>
</dbReference>
<dbReference type="InterPro" id="IPR034294">
    <property type="entry name" value="Aquaporin_transptr"/>
</dbReference>
<keyword evidence="4 8" id="KW-0812">Transmembrane</keyword>
<evidence type="ECO:0000256" key="6">
    <source>
        <dbReference type="ARBA" id="ARBA00023136"/>
    </source>
</evidence>
<reference evidence="9" key="1">
    <citation type="submission" date="2015-09" db="EMBL/GenBank/DDBJ databases">
        <title>Scylla olivacea transcriptome.</title>
        <authorList>
            <person name="Ikhwanuddin M."/>
        </authorList>
    </citation>
    <scope>NUCLEOTIDE SEQUENCE</scope>
</reference>
<dbReference type="PRINTS" id="PR00783">
    <property type="entry name" value="MINTRINSICP"/>
</dbReference>
<proteinExistence type="inferred from homology"/>
<dbReference type="NCBIfam" id="TIGR00861">
    <property type="entry name" value="MIP"/>
    <property type="match status" value="1"/>
</dbReference>
<evidence type="ECO:0000256" key="1">
    <source>
        <dbReference type="ARBA" id="ARBA00004141"/>
    </source>
</evidence>
<accession>A0A0P4WBD5</accession>
<dbReference type="PANTHER" id="PTHR19139:SF268">
    <property type="entry name" value="NEUROGENIC PROTEIN BIG BRAIN"/>
    <property type="match status" value="1"/>
</dbReference>
<dbReference type="EMBL" id="GDRN01072349">
    <property type="protein sequence ID" value="JAI63567.1"/>
    <property type="molecule type" value="Transcribed_RNA"/>
</dbReference>
<organism evidence="9">
    <name type="scientific">Scylla olivacea</name>
    <name type="common">Orange mud crab</name>
    <name type="synonym">Cancer olivacea</name>
    <dbReference type="NCBI Taxonomy" id="85551"/>
    <lineage>
        <taxon>Eukaryota</taxon>
        <taxon>Metazoa</taxon>
        <taxon>Ecdysozoa</taxon>
        <taxon>Arthropoda</taxon>
        <taxon>Crustacea</taxon>
        <taxon>Multicrustacea</taxon>
        <taxon>Malacostraca</taxon>
        <taxon>Eumalacostraca</taxon>
        <taxon>Eucarida</taxon>
        <taxon>Decapoda</taxon>
        <taxon>Pleocyemata</taxon>
        <taxon>Brachyura</taxon>
        <taxon>Eubrachyura</taxon>
        <taxon>Portunoidea</taxon>
        <taxon>Portunidae</taxon>
        <taxon>Portuninae</taxon>
        <taxon>Scylla</taxon>
    </lineage>
</organism>
<dbReference type="SUPFAM" id="SSF81338">
    <property type="entry name" value="Aquaporin-like"/>
    <property type="match status" value="1"/>
</dbReference>
<name>A0A0P4WBD5_SCYOL</name>
<dbReference type="Gene3D" id="1.20.1080.10">
    <property type="entry name" value="Glycerol uptake facilitator protein"/>
    <property type="match status" value="1"/>
</dbReference>
<feature type="compositionally biased region" description="Polar residues" evidence="7">
    <location>
        <begin position="492"/>
        <end position="511"/>
    </location>
</feature>
<feature type="compositionally biased region" description="Low complexity" evidence="7">
    <location>
        <begin position="374"/>
        <end position="383"/>
    </location>
</feature>
<evidence type="ECO:0000256" key="8">
    <source>
        <dbReference type="SAM" id="Phobius"/>
    </source>
</evidence>
<dbReference type="GO" id="GO:0015250">
    <property type="term" value="F:water channel activity"/>
    <property type="evidence" value="ECO:0007669"/>
    <property type="project" value="TreeGrafter"/>
</dbReference>
<feature type="transmembrane region" description="Helical" evidence="8">
    <location>
        <begin position="128"/>
        <end position="150"/>
    </location>
</feature>
<feature type="region of interest" description="Disordered" evidence="7">
    <location>
        <begin position="365"/>
        <end position="522"/>
    </location>
</feature>
<feature type="compositionally biased region" description="Polar residues" evidence="7">
    <location>
        <begin position="396"/>
        <end position="425"/>
    </location>
</feature>
<feature type="transmembrane region" description="Helical" evidence="8">
    <location>
        <begin position="83"/>
        <end position="101"/>
    </location>
</feature>
<feature type="transmembrane region" description="Helical" evidence="8">
    <location>
        <begin position="170"/>
        <end position="191"/>
    </location>
</feature>
<evidence type="ECO:0000256" key="4">
    <source>
        <dbReference type="ARBA" id="ARBA00022692"/>
    </source>
</evidence>
<evidence type="ECO:0000256" key="3">
    <source>
        <dbReference type="ARBA" id="ARBA00022448"/>
    </source>
</evidence>
<evidence type="ECO:0000313" key="9">
    <source>
        <dbReference type="EMBL" id="JAI63567.1"/>
    </source>
</evidence>
<dbReference type="AlphaFoldDB" id="A0A0P4WBD5"/>
<keyword evidence="6 8" id="KW-0472">Membrane</keyword>
<evidence type="ECO:0000256" key="2">
    <source>
        <dbReference type="ARBA" id="ARBA00006175"/>
    </source>
</evidence>
<comment type="subcellular location">
    <subcellularLocation>
        <location evidence="1">Membrane</location>
        <topology evidence="1">Multi-pass membrane protein</topology>
    </subcellularLocation>
</comment>
<evidence type="ECO:0000256" key="7">
    <source>
        <dbReference type="SAM" id="MobiDB-lite"/>
    </source>
</evidence>
<evidence type="ECO:0008006" key="10">
    <source>
        <dbReference type="Google" id="ProtNLM"/>
    </source>
</evidence>
<feature type="transmembrane region" description="Helical" evidence="8">
    <location>
        <begin position="48"/>
        <end position="71"/>
    </location>
</feature>
<feature type="region of interest" description="Disordered" evidence="7">
    <location>
        <begin position="272"/>
        <end position="299"/>
    </location>
</feature>
<feature type="compositionally biased region" description="Low complexity" evidence="7">
    <location>
        <begin position="463"/>
        <end position="478"/>
    </location>
</feature>
<comment type="similarity">
    <text evidence="2">Belongs to the MIP/aquaporin (TC 1.A.8) family.</text>
</comment>
<protein>
    <recommendedName>
        <fullName evidence="10">Aquaporin</fullName>
    </recommendedName>
</protein>
<evidence type="ECO:0000256" key="5">
    <source>
        <dbReference type="ARBA" id="ARBA00022989"/>
    </source>
</evidence>
<dbReference type="CDD" id="cd00333">
    <property type="entry name" value="MIP"/>
    <property type="match status" value="1"/>
</dbReference>
<dbReference type="GO" id="GO:0005886">
    <property type="term" value="C:plasma membrane"/>
    <property type="evidence" value="ECO:0007669"/>
    <property type="project" value="TreeGrafter"/>
</dbReference>
<keyword evidence="3" id="KW-0813">Transport</keyword>
<feature type="transmembrane region" description="Helical" evidence="8">
    <location>
        <begin position="203"/>
        <end position="223"/>
    </location>
</feature>
<dbReference type="InterPro" id="IPR000425">
    <property type="entry name" value="MIP"/>
</dbReference>
<sequence>MASTAGGGGGSAMDAQLVALLDKLEGLRQEVGPPPRLSMIAEVRTLELWRAVIAECLATVFYVFLVCGAYSPWTGKVLTQDGQLTVALVAGFTMAILVHSFGQVSGGHINPAVTISLAVTRHVSPLRAAMFVLAQLGGGIAGAALLYGATSSGYTGDLGATSVSQVITQWQGLGLEFLLTFVVVFVFFSSVNPYRRSFGNPSVVIGFAYMACTLVGLPLTGASMNPARSLGPAFVKNKWDAHWVYWVAPLVGGMTGGLIYEYIFNPHRVPRSRKDSIDGDSSSVGSDEDPYDECSKPPPRYNYNALHAQNYDQYRPANTSNTTSPLGYPASMYEHNGATSVCNASAYKYDNGYVKDDIYSGSKSLYTKSPPLPRSSSLNRSQSVYAKPPPPRMDNYNRNLTHSQSLCPKSATDFSTLPHTDNMYKSNPRRDTLYVTSKSGIVKPEPVYGTSYSKQNDSGDSNYSTYRGTASYSSSRSSNPGPPVPMSRTRTDNLTPNSVASAHSSLVTPNSAGLCYSPNPQY</sequence>
<dbReference type="InterPro" id="IPR023271">
    <property type="entry name" value="Aquaporin-like"/>
</dbReference>
<feature type="transmembrane region" description="Helical" evidence="8">
    <location>
        <begin position="243"/>
        <end position="264"/>
    </location>
</feature>